<dbReference type="Proteomes" id="UP000239322">
    <property type="component" value="Unassembled WGS sequence"/>
</dbReference>
<name>A0A2S9PWQ9_9ACTN</name>
<dbReference type="EMBL" id="PVLV01000165">
    <property type="protein sequence ID" value="PRH78860.1"/>
    <property type="molecule type" value="Genomic_DNA"/>
</dbReference>
<organism evidence="1 2">
    <name type="scientific">Streptomyces solincola</name>
    <dbReference type="NCBI Taxonomy" id="2100817"/>
    <lineage>
        <taxon>Bacteria</taxon>
        <taxon>Bacillati</taxon>
        <taxon>Actinomycetota</taxon>
        <taxon>Actinomycetes</taxon>
        <taxon>Kitasatosporales</taxon>
        <taxon>Streptomycetaceae</taxon>
        <taxon>Streptomyces</taxon>
    </lineage>
</organism>
<reference evidence="1 2" key="1">
    <citation type="submission" date="2018-03" db="EMBL/GenBank/DDBJ databases">
        <title>Novel Streptomyces sp. from soil.</title>
        <authorList>
            <person name="Tan G.Y.A."/>
            <person name="Lee Z.Y."/>
        </authorList>
    </citation>
    <scope>NUCLEOTIDE SEQUENCE [LARGE SCALE GENOMIC DNA]</scope>
    <source>
        <strain evidence="1 2">ST5x</strain>
    </source>
</reference>
<gene>
    <name evidence="1" type="ORF">C6N75_12705</name>
</gene>
<evidence type="ECO:0000313" key="1">
    <source>
        <dbReference type="EMBL" id="PRH78860.1"/>
    </source>
</evidence>
<dbReference type="AlphaFoldDB" id="A0A2S9PWQ9"/>
<proteinExistence type="predicted"/>
<protein>
    <submittedName>
        <fullName evidence="1">Uncharacterized protein</fullName>
    </submittedName>
</protein>
<sequence>MTRTDMVDNRTVWIAPVGTSPDDAGAWTHVGYASDVTFEADEDLDVVLPEGWPVQHTTTFTVPLRVIRHLVPPASLQCEWTIRAIQEHAQRERITAALAEALASALLPCPAPFPDRAAQLHDQAVGVPAALLSPGR</sequence>
<keyword evidence="2" id="KW-1185">Reference proteome</keyword>
<accession>A0A2S9PWQ9</accession>
<dbReference type="RefSeq" id="WP_105868990.1">
    <property type="nucleotide sequence ID" value="NZ_PVLV01000165.1"/>
</dbReference>
<comment type="caution">
    <text evidence="1">The sequence shown here is derived from an EMBL/GenBank/DDBJ whole genome shotgun (WGS) entry which is preliminary data.</text>
</comment>
<evidence type="ECO:0000313" key="2">
    <source>
        <dbReference type="Proteomes" id="UP000239322"/>
    </source>
</evidence>